<dbReference type="AlphaFoldDB" id="A0A3D9N3V0"/>
<accession>A0A3D9N3V0</accession>
<dbReference type="RefSeq" id="WP_115808726.1">
    <property type="nucleotide sequence ID" value="NZ_QREI01000002.1"/>
</dbReference>
<keyword evidence="2" id="KW-1185">Reference proteome</keyword>
<organism evidence="1 2">
    <name type="scientific">Winogradskyella pacifica</name>
    <dbReference type="NCBI Taxonomy" id="664642"/>
    <lineage>
        <taxon>Bacteria</taxon>
        <taxon>Pseudomonadati</taxon>
        <taxon>Bacteroidota</taxon>
        <taxon>Flavobacteriia</taxon>
        <taxon>Flavobacteriales</taxon>
        <taxon>Flavobacteriaceae</taxon>
        <taxon>Winogradskyella</taxon>
    </lineage>
</organism>
<name>A0A3D9N3V0_9FLAO</name>
<dbReference type="Proteomes" id="UP000256919">
    <property type="component" value="Unassembled WGS sequence"/>
</dbReference>
<comment type="caution">
    <text evidence="1">The sequence shown here is derived from an EMBL/GenBank/DDBJ whole genome shotgun (WGS) entry which is preliminary data.</text>
</comment>
<sequence>MKKKYKSIHNSSYSGKITNLFLNIDNGRTRTILIDNKWNKEIPFFIHEQLKVGDSLYKITESDFEYYMINSNRDTIKRDVNKFYRTKYFNKLKER</sequence>
<evidence type="ECO:0000313" key="2">
    <source>
        <dbReference type="Proteomes" id="UP000256919"/>
    </source>
</evidence>
<dbReference type="EMBL" id="QREI01000002">
    <property type="protein sequence ID" value="REE25750.1"/>
    <property type="molecule type" value="Genomic_DNA"/>
</dbReference>
<evidence type="ECO:0000313" key="1">
    <source>
        <dbReference type="EMBL" id="REE25750.1"/>
    </source>
</evidence>
<proteinExistence type="predicted"/>
<reference evidence="1 2" key="1">
    <citation type="submission" date="2018-07" db="EMBL/GenBank/DDBJ databases">
        <title>Genomic Encyclopedia of Type Strains, Phase III (KMG-III): the genomes of soil and plant-associated and newly described type strains.</title>
        <authorList>
            <person name="Whitman W."/>
        </authorList>
    </citation>
    <scope>NUCLEOTIDE SEQUENCE [LARGE SCALE GENOMIC DNA]</scope>
    <source>
        <strain evidence="1 2">CECT 7948</strain>
    </source>
</reference>
<protein>
    <submittedName>
        <fullName evidence="1">Uncharacterized protein</fullName>
    </submittedName>
</protein>
<dbReference type="OrthoDB" id="1453534at2"/>
<gene>
    <name evidence="1" type="ORF">DFQ09_102341</name>
</gene>